<organism evidence="4 5">
    <name type="scientific">Desulfonema ishimotonii</name>
    <dbReference type="NCBI Taxonomy" id="45657"/>
    <lineage>
        <taxon>Bacteria</taxon>
        <taxon>Pseudomonadati</taxon>
        <taxon>Thermodesulfobacteriota</taxon>
        <taxon>Desulfobacteria</taxon>
        <taxon>Desulfobacterales</taxon>
        <taxon>Desulfococcaceae</taxon>
        <taxon>Desulfonema</taxon>
    </lineage>
</organism>
<name>A0A401FXF7_9BACT</name>
<protein>
    <submittedName>
        <fullName evidence="4">Uncharacterized protein</fullName>
    </submittedName>
</protein>
<evidence type="ECO:0000313" key="5">
    <source>
        <dbReference type="Proteomes" id="UP000288096"/>
    </source>
</evidence>
<dbReference type="Gene3D" id="1.25.40.10">
    <property type="entry name" value="Tetratricopeptide repeat domain"/>
    <property type="match status" value="1"/>
</dbReference>
<keyword evidence="3" id="KW-0472">Membrane</keyword>
<keyword evidence="3" id="KW-0812">Transmembrane</keyword>
<dbReference type="PROSITE" id="PS50005">
    <property type="entry name" value="TPR"/>
    <property type="match status" value="2"/>
</dbReference>
<dbReference type="SMART" id="SM00028">
    <property type="entry name" value="TPR"/>
    <property type="match status" value="2"/>
</dbReference>
<proteinExistence type="predicted"/>
<keyword evidence="5" id="KW-1185">Reference proteome</keyword>
<evidence type="ECO:0000256" key="3">
    <source>
        <dbReference type="SAM" id="Phobius"/>
    </source>
</evidence>
<feature type="repeat" description="TPR" evidence="1">
    <location>
        <begin position="238"/>
        <end position="271"/>
    </location>
</feature>
<dbReference type="Pfam" id="PF13414">
    <property type="entry name" value="TPR_11"/>
    <property type="match status" value="1"/>
</dbReference>
<reference evidence="5" key="2">
    <citation type="submission" date="2019-01" db="EMBL/GenBank/DDBJ databases">
        <title>Genome sequence of Desulfonema ishimotonii strain Tokyo 01.</title>
        <authorList>
            <person name="Fukui M."/>
        </authorList>
    </citation>
    <scope>NUCLEOTIDE SEQUENCE [LARGE SCALE GENOMIC DNA]</scope>
    <source>
        <strain evidence="5">Tokyo 01</strain>
    </source>
</reference>
<gene>
    <name evidence="4" type="ORF">DENIS_2586</name>
</gene>
<feature type="transmembrane region" description="Helical" evidence="3">
    <location>
        <begin position="7"/>
        <end position="26"/>
    </location>
</feature>
<dbReference type="EMBL" id="BEXT01000001">
    <property type="protein sequence ID" value="GBC61624.1"/>
    <property type="molecule type" value="Genomic_DNA"/>
</dbReference>
<dbReference type="Proteomes" id="UP000288096">
    <property type="component" value="Unassembled WGS sequence"/>
</dbReference>
<dbReference type="SUPFAM" id="SSF48452">
    <property type="entry name" value="TPR-like"/>
    <property type="match status" value="1"/>
</dbReference>
<reference evidence="5" key="1">
    <citation type="submission" date="2017-11" db="EMBL/GenBank/DDBJ databases">
        <authorList>
            <person name="Watanabe M."/>
            <person name="Kojima H."/>
        </authorList>
    </citation>
    <scope>NUCLEOTIDE SEQUENCE [LARGE SCALE GENOMIC DNA]</scope>
    <source>
        <strain evidence="5">Tokyo 01</strain>
    </source>
</reference>
<dbReference type="RefSeq" id="WP_166405071.1">
    <property type="nucleotide sequence ID" value="NZ_BEXT01000001.1"/>
</dbReference>
<keyword evidence="1" id="KW-0802">TPR repeat</keyword>
<dbReference type="AlphaFoldDB" id="A0A401FXF7"/>
<evidence type="ECO:0000256" key="2">
    <source>
        <dbReference type="SAM" id="Coils"/>
    </source>
</evidence>
<keyword evidence="2" id="KW-0175">Coiled coil</keyword>
<sequence>MHIYANLVFLGITGISLFAFLSFQVIRPPVAFLVALFSYLIFLFIAFLNTRAWLEKEHKRKIDRLKEQYEKKIRSLKKEHNTATLEKTIRDGTKTLIKNALDYFKIENIKNEMTPSAAIQNLQLDKYGQIIELLADFSLILPDYEENRRIVEQEIHHQIEIYLIDEKPFSEFLKTIMGKYLLTVNKKIREKIKQDLLGRMKSCPKCSGRIPFNAKVCRFCGHTSALPVSAPDLVTKHKTDWFRKGYESYKDGNLKEAIRLLSLAIELDPKATQAYYNRGIVYKKMEDSQKALNDLQVAARLGHEKAKEYLRSVKHSQTQEWKL</sequence>
<keyword evidence="3" id="KW-1133">Transmembrane helix</keyword>
<feature type="coiled-coil region" evidence="2">
    <location>
        <begin position="55"/>
        <end position="86"/>
    </location>
</feature>
<feature type="transmembrane region" description="Helical" evidence="3">
    <location>
        <begin position="32"/>
        <end position="54"/>
    </location>
</feature>
<dbReference type="InterPro" id="IPR019734">
    <property type="entry name" value="TPR_rpt"/>
</dbReference>
<accession>A0A401FXF7</accession>
<evidence type="ECO:0000313" key="4">
    <source>
        <dbReference type="EMBL" id="GBC61624.1"/>
    </source>
</evidence>
<evidence type="ECO:0000256" key="1">
    <source>
        <dbReference type="PROSITE-ProRule" id="PRU00339"/>
    </source>
</evidence>
<feature type="repeat" description="TPR" evidence="1">
    <location>
        <begin position="272"/>
        <end position="305"/>
    </location>
</feature>
<comment type="caution">
    <text evidence="4">The sequence shown here is derived from an EMBL/GenBank/DDBJ whole genome shotgun (WGS) entry which is preliminary data.</text>
</comment>
<dbReference type="InterPro" id="IPR011990">
    <property type="entry name" value="TPR-like_helical_dom_sf"/>
</dbReference>